<protein>
    <submittedName>
        <fullName evidence="3">Glycosyl hydrolases family 16</fullName>
    </submittedName>
</protein>
<dbReference type="AlphaFoldDB" id="A0A1G9W9J3"/>
<evidence type="ECO:0000256" key="1">
    <source>
        <dbReference type="ARBA" id="ARBA00006865"/>
    </source>
</evidence>
<dbReference type="PANTHER" id="PTHR10963">
    <property type="entry name" value="GLYCOSYL HYDROLASE-RELATED"/>
    <property type="match status" value="1"/>
</dbReference>
<evidence type="ECO:0000313" key="4">
    <source>
        <dbReference type="Proteomes" id="UP000199440"/>
    </source>
</evidence>
<dbReference type="InterPro" id="IPR050546">
    <property type="entry name" value="Glycosyl_Hydrlase_16"/>
</dbReference>
<proteinExistence type="inferred from homology"/>
<gene>
    <name evidence="3" type="ORF">SAMN04488514_11518</name>
</gene>
<dbReference type="CDD" id="cd00413">
    <property type="entry name" value="Glyco_hydrolase_16"/>
    <property type="match status" value="1"/>
</dbReference>
<dbReference type="Proteomes" id="UP000199440">
    <property type="component" value="Unassembled WGS sequence"/>
</dbReference>
<accession>A0A1G9W9J3</accession>
<dbReference type="Pfam" id="PF00722">
    <property type="entry name" value="Glyco_hydro_16"/>
    <property type="match status" value="1"/>
</dbReference>
<organism evidence="3 4">
    <name type="scientific">Kriegella aquimaris</name>
    <dbReference type="NCBI Taxonomy" id="192904"/>
    <lineage>
        <taxon>Bacteria</taxon>
        <taxon>Pseudomonadati</taxon>
        <taxon>Bacteroidota</taxon>
        <taxon>Flavobacteriia</taxon>
        <taxon>Flavobacteriales</taxon>
        <taxon>Flavobacteriaceae</taxon>
        <taxon>Kriegella</taxon>
    </lineage>
</organism>
<dbReference type="SUPFAM" id="SSF49899">
    <property type="entry name" value="Concanavalin A-like lectins/glucanases"/>
    <property type="match status" value="1"/>
</dbReference>
<dbReference type="STRING" id="192904.SAMN04488514_11518"/>
<sequence>MTRNFTIDYLTIRLELKEYGLVLTLFFLTTLAMAQRPAQGPISSEQYTPVKLGYKLVWEDNFSGTELDTTKWKVRGVGPRAIAYVSEDAVKVEDGYLKLFALEEGDKLLGSAVGTQDRYMPKYGYYECRAKLQKSQGVWAAFWLQSTSISQGEDPAIYGAEIDVMEFFKKLGEDIVSHNAHWAYGPNQKTTHGMQSYLKGVSEGFHTFSLEWMPDKYIFYIDGYKFYEVTQGISNIEQYLILSMEYLGKLEEIEKTRFPDVFEIDYVKVYQK</sequence>
<keyword evidence="3" id="KW-0378">Hydrolase</keyword>
<comment type="similarity">
    <text evidence="1">Belongs to the glycosyl hydrolase 16 family.</text>
</comment>
<dbReference type="EMBL" id="FNGV01000015">
    <property type="protein sequence ID" value="SDM81234.1"/>
    <property type="molecule type" value="Genomic_DNA"/>
</dbReference>
<evidence type="ECO:0000259" key="2">
    <source>
        <dbReference type="PROSITE" id="PS51762"/>
    </source>
</evidence>
<feature type="domain" description="GH16" evidence="2">
    <location>
        <begin position="41"/>
        <end position="272"/>
    </location>
</feature>
<dbReference type="PANTHER" id="PTHR10963:SF55">
    <property type="entry name" value="GLYCOSIDE HYDROLASE FAMILY 16 PROTEIN"/>
    <property type="match status" value="1"/>
</dbReference>
<evidence type="ECO:0000313" key="3">
    <source>
        <dbReference type="EMBL" id="SDM81234.1"/>
    </source>
</evidence>
<dbReference type="GO" id="GO:0005975">
    <property type="term" value="P:carbohydrate metabolic process"/>
    <property type="evidence" value="ECO:0007669"/>
    <property type="project" value="InterPro"/>
</dbReference>
<dbReference type="PROSITE" id="PS51762">
    <property type="entry name" value="GH16_2"/>
    <property type="match status" value="1"/>
</dbReference>
<dbReference type="InterPro" id="IPR000757">
    <property type="entry name" value="Beta-glucanase-like"/>
</dbReference>
<dbReference type="InterPro" id="IPR013320">
    <property type="entry name" value="ConA-like_dom_sf"/>
</dbReference>
<dbReference type="OrthoDB" id="657277at2"/>
<name>A0A1G9W9J3_9FLAO</name>
<dbReference type="Gene3D" id="2.60.120.200">
    <property type="match status" value="1"/>
</dbReference>
<reference evidence="3 4" key="1">
    <citation type="submission" date="2016-10" db="EMBL/GenBank/DDBJ databases">
        <authorList>
            <person name="de Groot N.N."/>
        </authorList>
    </citation>
    <scope>NUCLEOTIDE SEQUENCE [LARGE SCALE GENOMIC DNA]</scope>
    <source>
        <strain evidence="3 4">DSM 19886</strain>
    </source>
</reference>
<keyword evidence="4" id="KW-1185">Reference proteome</keyword>
<dbReference type="GO" id="GO:0004553">
    <property type="term" value="F:hydrolase activity, hydrolyzing O-glycosyl compounds"/>
    <property type="evidence" value="ECO:0007669"/>
    <property type="project" value="InterPro"/>
</dbReference>
<dbReference type="RefSeq" id="WP_089894326.1">
    <property type="nucleotide sequence ID" value="NZ_FNGV01000015.1"/>
</dbReference>